<comment type="function">
    <text evidence="2">Plays a role in nonsense-mediated mRNA decay.</text>
</comment>
<name>A0A315W4Y9_GAMAF</name>
<keyword evidence="3" id="KW-0175">Coiled coil</keyword>
<feature type="compositionally biased region" description="Polar residues" evidence="4">
    <location>
        <begin position="553"/>
        <end position="565"/>
    </location>
</feature>
<feature type="compositionally biased region" description="Low complexity" evidence="4">
    <location>
        <begin position="805"/>
        <end position="841"/>
    </location>
</feature>
<feature type="compositionally biased region" description="Polar residues" evidence="4">
    <location>
        <begin position="1188"/>
        <end position="1212"/>
    </location>
</feature>
<dbReference type="GO" id="GO:0000184">
    <property type="term" value="P:nuclear-transcribed mRNA catabolic process, nonsense-mediated decay"/>
    <property type="evidence" value="ECO:0007669"/>
    <property type="project" value="UniProtKB-KW"/>
</dbReference>
<evidence type="ECO:0000256" key="1">
    <source>
        <dbReference type="ARBA" id="ARBA00023161"/>
    </source>
</evidence>
<feature type="region of interest" description="Disordered" evidence="4">
    <location>
        <begin position="962"/>
        <end position="987"/>
    </location>
</feature>
<protein>
    <recommendedName>
        <fullName evidence="2">Nonsense-mediated mRNA decay factor</fullName>
    </recommendedName>
</protein>
<evidence type="ECO:0000256" key="4">
    <source>
        <dbReference type="SAM" id="MobiDB-lite"/>
    </source>
</evidence>
<feature type="compositionally biased region" description="Basic and acidic residues" evidence="4">
    <location>
        <begin position="1151"/>
        <end position="1165"/>
    </location>
</feature>
<dbReference type="Pfam" id="PF10373">
    <property type="entry name" value="EST1_DNA_bind"/>
    <property type="match status" value="1"/>
</dbReference>
<reference evidence="7 8" key="1">
    <citation type="journal article" date="2018" name="G3 (Bethesda)">
        <title>A High-Quality Reference Genome for the Invasive Mosquitofish Gambusia affinis Using a Chicago Library.</title>
        <authorList>
            <person name="Hoffberg S.L."/>
            <person name="Troendle N.J."/>
            <person name="Glenn T.C."/>
            <person name="Mahmud O."/>
            <person name="Louha S."/>
            <person name="Chalopin D."/>
            <person name="Bennetzen J.L."/>
            <person name="Mauricio R."/>
        </authorList>
    </citation>
    <scope>NUCLEOTIDE SEQUENCE [LARGE SCALE GENOMIC DNA]</scope>
    <source>
        <strain evidence="7">NE01/NJP1002.9</strain>
        <tissue evidence="7">Muscle</tissue>
    </source>
</reference>
<evidence type="ECO:0000259" key="5">
    <source>
        <dbReference type="Pfam" id="PF10373"/>
    </source>
</evidence>
<feature type="compositionally biased region" description="Low complexity" evidence="4">
    <location>
        <begin position="1114"/>
        <end position="1128"/>
    </location>
</feature>
<comment type="subcellular location">
    <subcellularLocation>
        <location evidence="2">Nucleus</location>
    </subcellularLocation>
</comment>
<evidence type="ECO:0000256" key="2">
    <source>
        <dbReference type="RuleBase" id="RU369098"/>
    </source>
</evidence>
<dbReference type="GO" id="GO:0070034">
    <property type="term" value="F:telomerase RNA binding"/>
    <property type="evidence" value="ECO:0007669"/>
    <property type="project" value="TreeGrafter"/>
</dbReference>
<dbReference type="InterPro" id="IPR045153">
    <property type="entry name" value="Est1/Ebs1-like"/>
</dbReference>
<feature type="compositionally biased region" description="Basic and acidic residues" evidence="4">
    <location>
        <begin position="690"/>
        <end position="702"/>
    </location>
</feature>
<feature type="coiled-coil region" evidence="3">
    <location>
        <begin position="312"/>
        <end position="343"/>
    </location>
</feature>
<dbReference type="SUPFAM" id="SSF48452">
    <property type="entry name" value="TPR-like"/>
    <property type="match status" value="1"/>
</dbReference>
<dbReference type="Proteomes" id="UP000250572">
    <property type="component" value="Unassembled WGS sequence"/>
</dbReference>
<feature type="region of interest" description="Disordered" evidence="4">
    <location>
        <begin position="775"/>
        <end position="859"/>
    </location>
</feature>
<organism evidence="7 8">
    <name type="scientific">Gambusia affinis</name>
    <name type="common">Western mosquitofish</name>
    <name type="synonym">Heterandria affinis</name>
    <dbReference type="NCBI Taxonomy" id="33528"/>
    <lineage>
        <taxon>Eukaryota</taxon>
        <taxon>Metazoa</taxon>
        <taxon>Chordata</taxon>
        <taxon>Craniata</taxon>
        <taxon>Vertebrata</taxon>
        <taxon>Euteleostomi</taxon>
        <taxon>Actinopterygii</taxon>
        <taxon>Neopterygii</taxon>
        <taxon>Teleostei</taxon>
        <taxon>Neoteleostei</taxon>
        <taxon>Acanthomorphata</taxon>
        <taxon>Ovalentaria</taxon>
        <taxon>Atherinomorphae</taxon>
        <taxon>Cyprinodontiformes</taxon>
        <taxon>Poeciliidae</taxon>
        <taxon>Poeciliinae</taxon>
        <taxon>Gambusia</taxon>
    </lineage>
</organism>
<feature type="compositionally biased region" description="Low complexity" evidence="4">
    <location>
        <begin position="1176"/>
        <end position="1187"/>
    </location>
</feature>
<feature type="compositionally biased region" description="Basic and acidic residues" evidence="4">
    <location>
        <begin position="615"/>
        <end position="624"/>
    </location>
</feature>
<comment type="caution">
    <text evidence="7">The sequence shown here is derived from an EMBL/GenBank/DDBJ whole genome shotgun (WGS) entry which is preliminary data.</text>
</comment>
<dbReference type="InterPro" id="IPR011990">
    <property type="entry name" value="TPR-like_helical_dom_sf"/>
</dbReference>
<dbReference type="PANTHER" id="PTHR15696:SF5">
    <property type="entry name" value="NONSENSE-MEDIATED MRNA DECAY FACTOR SMG7"/>
    <property type="match status" value="1"/>
</dbReference>
<feature type="domain" description="Telomerase activating protein Est1-like N-terminal" evidence="6">
    <location>
        <begin position="81"/>
        <end position="195"/>
    </location>
</feature>
<feature type="region of interest" description="Disordered" evidence="4">
    <location>
        <begin position="1076"/>
        <end position="1212"/>
    </location>
</feature>
<feature type="compositionally biased region" description="Polar residues" evidence="4">
    <location>
        <begin position="1101"/>
        <end position="1113"/>
    </location>
</feature>
<gene>
    <name evidence="7" type="ORF">CCH79_00019981</name>
</gene>
<feature type="non-terminal residue" evidence="7">
    <location>
        <position position="1"/>
    </location>
</feature>
<proteinExistence type="predicted"/>
<dbReference type="InterPro" id="IPR019458">
    <property type="entry name" value="Est1-like_N"/>
</dbReference>
<feature type="compositionally biased region" description="Low complexity" evidence="4">
    <location>
        <begin position="967"/>
        <end position="978"/>
    </location>
</feature>
<feature type="compositionally biased region" description="Basic and acidic residues" evidence="4">
    <location>
        <begin position="634"/>
        <end position="656"/>
    </location>
</feature>
<keyword evidence="2" id="KW-0539">Nucleus</keyword>
<dbReference type="InterPro" id="IPR018834">
    <property type="entry name" value="DNA/RNA-bd_Est1-type"/>
</dbReference>
<sequence>NKDSVRSAGDPQVSHMLQVQIILAEAVETEPFSEAAAVCSELKSDSDSKLGAAEVWTSRQALQDLYQKMLVTDLEYALDKKVEQDLWNHAFKNQITTLQSQAKNRANPNRSEVQANLSLFLEAASGFYTQLLQELCTVFNVDLPCRVRSSQLGIISNRQGGGGGAIVTPQPSSCSYICQHCLVHLGDIARYRNQTSQAESYYRHAAQLVPSNGQPYNQLAILASSKGDHLTTIFYYCRSIAVKFPFPAASTNLQKALSKALERYWPEPGSDVAHQYCVTAPLCLCSRDDVKTKWSVSDFIKAFIRFHGHVYLSKSLDKLDALREKLEEQFQRLILQKAFSSQQLVHITVINLFELHHLRDLTADGAEPMSFLGVMCGRILLNKTRGEDIMGECPLPAIKLSLDWLKLRTSIFQEAAVENRKYVWPWLVSILNSFQPREEDLSSSSALPLPEEFELQGFLALRPALRCLDFTKGHQGILVDRDGLPVHARHQRLVALGKWVADSQPGRVRTEHVSRLGRLIRCQVNEDGLLLFLTDIPEEAIEEPQEKEAPVLQESSNGEQTLNDGGNSGLKSVLSAGKTQSSWSDGNERPVVTFKENIKPREQSREPGRNQPPKELSKERRDFPKGNGTAAAKMEPKRDGKRKSEAKKAAHEKAADIGKQVGPQPTRFCHSARLLVHAVTAVPPQVKAQTELRKTPVSEVKKTPVTQTQTTGSSQFIPIHHPGAFPPLPSRPSFPPSAYVIPPPVAFPGIQVNPGFTFPAGVSVPASFLQSAVHQQAGGQAGKQSHIPYSQQRPSGPGASGQGPGPLSQGPSAQQQQPSPQQALQQSVQLQVQALGQQQQQSPTKPGQMGKSPPHHPGLQQFMQVQDQPAAMWSQSQAALQKLSPLQMSMKQQQQFFLGAPDALKLYEQQLPGPQPHISNMDKKMKFPDVKMQDFYWEPGYRMDRMGEGLALMAERMKRAPPAGMCAEPEGPAGPRGPAFEDKSSPFLPPDLLKTLADLEEDEELIFAKPPDFFQALAGPLSSAPGPNIFLPSQSRMESSQEAVSQPSSLLPIAGFPMQDFTQNSIFSQAYGKNLPPSSKADAPMMQQEPSLYSLFEGNPWSPSLPASSDHSTPASQSPHSSNPSSLPSSPPTHNHGAASFSNFGPIGTPDSRDRRVVDRWKAEKPGTGFGLDFLPAAASATAPDSSWHQAGSAGSSWTNQESPMEESSSTVLLDSLKSIWSSSMMQPGPSALEQLLLQQKQKLQRGHGAMNPPH</sequence>
<dbReference type="GO" id="GO:0005697">
    <property type="term" value="C:telomerase holoenzyme complex"/>
    <property type="evidence" value="ECO:0007669"/>
    <property type="project" value="TreeGrafter"/>
</dbReference>
<evidence type="ECO:0000313" key="7">
    <source>
        <dbReference type="EMBL" id="PWA31084.1"/>
    </source>
</evidence>
<feature type="region of interest" description="Disordered" evidence="4">
    <location>
        <begin position="543"/>
        <end position="664"/>
    </location>
</feature>
<keyword evidence="8" id="KW-1185">Reference proteome</keyword>
<dbReference type="PANTHER" id="PTHR15696">
    <property type="entry name" value="SMG-7 SUPPRESSOR WITH MORPHOLOGICAL EFFECT ON GENITALIA PROTEIN 7"/>
    <property type="match status" value="1"/>
</dbReference>
<keyword evidence="1 2" id="KW-0866">Nonsense-mediated mRNA decay</keyword>
<dbReference type="AlphaFoldDB" id="A0A315W4Y9"/>
<dbReference type="GO" id="GO:0042162">
    <property type="term" value="F:telomeric DNA binding"/>
    <property type="evidence" value="ECO:0007669"/>
    <property type="project" value="TreeGrafter"/>
</dbReference>
<evidence type="ECO:0000259" key="6">
    <source>
        <dbReference type="Pfam" id="PF10374"/>
    </source>
</evidence>
<dbReference type="STRING" id="33528.ENSGAFP00000028098"/>
<dbReference type="Gene3D" id="1.25.40.10">
    <property type="entry name" value="Tetratricopeptide repeat domain"/>
    <property type="match status" value="1"/>
</dbReference>
<feature type="region of interest" description="Disordered" evidence="4">
    <location>
        <begin position="690"/>
        <end position="730"/>
    </location>
</feature>
<dbReference type="EMBL" id="NHOQ01000310">
    <property type="protein sequence ID" value="PWA31084.1"/>
    <property type="molecule type" value="Genomic_DNA"/>
</dbReference>
<feature type="compositionally biased region" description="Basic and acidic residues" evidence="4">
    <location>
        <begin position="596"/>
        <end position="608"/>
    </location>
</feature>
<feature type="domain" description="DNA/RNA-binding" evidence="5">
    <location>
        <begin position="198"/>
        <end position="463"/>
    </location>
</feature>
<evidence type="ECO:0000256" key="3">
    <source>
        <dbReference type="SAM" id="Coils"/>
    </source>
</evidence>
<accession>A0A315W4Y9</accession>
<evidence type="ECO:0000313" key="8">
    <source>
        <dbReference type="Proteomes" id="UP000250572"/>
    </source>
</evidence>
<dbReference type="Pfam" id="PF10374">
    <property type="entry name" value="EST1"/>
    <property type="match status" value="1"/>
</dbReference>